<organism evidence="1">
    <name type="scientific">marine sediment metagenome</name>
    <dbReference type="NCBI Taxonomy" id="412755"/>
    <lineage>
        <taxon>unclassified sequences</taxon>
        <taxon>metagenomes</taxon>
        <taxon>ecological metagenomes</taxon>
    </lineage>
</organism>
<evidence type="ECO:0000313" key="1">
    <source>
        <dbReference type="EMBL" id="KKL62657.1"/>
    </source>
</evidence>
<proteinExistence type="predicted"/>
<reference evidence="1" key="1">
    <citation type="journal article" date="2015" name="Nature">
        <title>Complex archaea that bridge the gap between prokaryotes and eukaryotes.</title>
        <authorList>
            <person name="Spang A."/>
            <person name="Saw J.H."/>
            <person name="Jorgensen S.L."/>
            <person name="Zaremba-Niedzwiedzka K."/>
            <person name="Martijn J."/>
            <person name="Lind A.E."/>
            <person name="van Eijk R."/>
            <person name="Schleper C."/>
            <person name="Guy L."/>
            <person name="Ettema T.J."/>
        </authorList>
    </citation>
    <scope>NUCLEOTIDE SEQUENCE</scope>
</reference>
<gene>
    <name evidence="1" type="ORF">LCGC14_2183030</name>
</gene>
<protein>
    <submittedName>
        <fullName evidence="1">Uncharacterized protein</fullName>
    </submittedName>
</protein>
<dbReference type="EMBL" id="LAZR01028423">
    <property type="protein sequence ID" value="KKL62657.1"/>
    <property type="molecule type" value="Genomic_DNA"/>
</dbReference>
<dbReference type="AlphaFoldDB" id="A0A0F9GHH9"/>
<comment type="caution">
    <text evidence="1">The sequence shown here is derived from an EMBL/GenBank/DDBJ whole genome shotgun (WGS) entry which is preliminary data.</text>
</comment>
<name>A0A0F9GHH9_9ZZZZ</name>
<sequence length="168" mass="18812">MAVDGTQERKDIDVKDAKGFKHSAGLSVVDSIVEATNAVRTITKYLTVAYGSGKARKLIGPLKDYSVVVDIVDGVEHRFFNEWNDLKRRAKEEKPLLEAKKQRALDRIKLNTKTQAVKDKQEQERPDWVASAETIKLRDDKIKADKKAKAFSKAEAIAYKAELAGVPE</sequence>
<accession>A0A0F9GHH9</accession>